<dbReference type="CDD" id="cd00143">
    <property type="entry name" value="PP2Cc"/>
    <property type="match status" value="1"/>
</dbReference>
<dbReference type="STRING" id="928856.SAMN04488049_1298"/>
<dbReference type="InterPro" id="IPR015655">
    <property type="entry name" value="PP2C"/>
</dbReference>
<organism evidence="2 3">
    <name type="scientific">Tritonibacter multivorans</name>
    <dbReference type="NCBI Taxonomy" id="928856"/>
    <lineage>
        <taxon>Bacteria</taxon>
        <taxon>Pseudomonadati</taxon>
        <taxon>Pseudomonadota</taxon>
        <taxon>Alphaproteobacteria</taxon>
        <taxon>Rhodobacterales</taxon>
        <taxon>Paracoccaceae</taxon>
        <taxon>Tritonibacter</taxon>
    </lineage>
</organism>
<dbReference type="GO" id="GO:0004722">
    <property type="term" value="F:protein serine/threonine phosphatase activity"/>
    <property type="evidence" value="ECO:0007669"/>
    <property type="project" value="UniProtKB-EC"/>
</dbReference>
<gene>
    <name evidence="2" type="primary">stp_1</name>
    <name evidence="2" type="ORF">TRM7557_00205</name>
</gene>
<sequence>MTDTVGWGRVFTFESVGDSDVGQVRKINEDSLLLAPGSRLWVVADGMGGHAAGDFASQTLVASLDTIGVPASYEDLRHRMADRLTQANHRVQMHAAELGRGAIGSTLVALVAIEDRFLCYWSGDSRLYLLRAGGLCQVSRDHTEVQSLLDAGRISEDEAANWPRKNVITRAIGVTPTLEVEMVEGQLQDRDLFLLCSDGLLEYFDDDELAHVLKLPDWGLEQKCKYLVAQAVERGGKDNVSVVLVQARDFGLREVDVDGQFPEFEGLL</sequence>
<evidence type="ECO:0000313" key="2">
    <source>
        <dbReference type="EMBL" id="CUH75065.1"/>
    </source>
</evidence>
<keyword evidence="3" id="KW-1185">Reference proteome</keyword>
<dbReference type="InterPro" id="IPR036457">
    <property type="entry name" value="PPM-type-like_dom_sf"/>
</dbReference>
<protein>
    <submittedName>
        <fullName evidence="2">Serine/threonine phosphatase stp</fullName>
        <ecNumber evidence="2">3.1.3.16</ecNumber>
    </submittedName>
</protein>
<dbReference type="Gene3D" id="3.60.40.10">
    <property type="entry name" value="PPM-type phosphatase domain"/>
    <property type="match status" value="1"/>
</dbReference>
<dbReference type="InterPro" id="IPR001932">
    <property type="entry name" value="PPM-type_phosphatase-like_dom"/>
</dbReference>
<proteinExistence type="predicted"/>
<dbReference type="AlphaFoldDB" id="A0A0N7LYJ8"/>
<dbReference type="RefSeq" id="WP_058288372.1">
    <property type="nucleotide sequence ID" value="NZ_CYSD01000006.1"/>
</dbReference>
<dbReference type="PANTHER" id="PTHR47992">
    <property type="entry name" value="PROTEIN PHOSPHATASE"/>
    <property type="match status" value="1"/>
</dbReference>
<evidence type="ECO:0000259" key="1">
    <source>
        <dbReference type="PROSITE" id="PS51746"/>
    </source>
</evidence>
<dbReference type="SMART" id="SM00332">
    <property type="entry name" value="PP2Cc"/>
    <property type="match status" value="1"/>
</dbReference>
<dbReference type="OrthoDB" id="9801841at2"/>
<dbReference type="SMART" id="SM00331">
    <property type="entry name" value="PP2C_SIG"/>
    <property type="match status" value="1"/>
</dbReference>
<name>A0A0N7LYJ8_9RHOB</name>
<feature type="domain" description="PPM-type phosphatase" evidence="1">
    <location>
        <begin position="15"/>
        <end position="247"/>
    </location>
</feature>
<dbReference type="Pfam" id="PF00481">
    <property type="entry name" value="PP2C"/>
    <property type="match status" value="1"/>
</dbReference>
<dbReference type="EC" id="3.1.3.16" evidence="2"/>
<dbReference type="EMBL" id="CYSD01000006">
    <property type="protein sequence ID" value="CUH75065.1"/>
    <property type="molecule type" value="Genomic_DNA"/>
</dbReference>
<dbReference type="Proteomes" id="UP000052022">
    <property type="component" value="Unassembled WGS sequence"/>
</dbReference>
<dbReference type="PROSITE" id="PS51746">
    <property type="entry name" value="PPM_2"/>
    <property type="match status" value="1"/>
</dbReference>
<evidence type="ECO:0000313" key="3">
    <source>
        <dbReference type="Proteomes" id="UP000052022"/>
    </source>
</evidence>
<accession>A0A0N7LYJ8</accession>
<dbReference type="SUPFAM" id="SSF81606">
    <property type="entry name" value="PP2C-like"/>
    <property type="match status" value="1"/>
</dbReference>
<reference evidence="2 3" key="1">
    <citation type="submission" date="2015-09" db="EMBL/GenBank/DDBJ databases">
        <authorList>
            <consortium name="Swine Surveillance"/>
        </authorList>
    </citation>
    <scope>NUCLEOTIDE SEQUENCE [LARGE SCALE GENOMIC DNA]</scope>
    <source>
        <strain evidence="2 3">CECT 7557</strain>
    </source>
</reference>
<keyword evidence="2" id="KW-0378">Hydrolase</keyword>